<reference evidence="2" key="3">
    <citation type="journal article" date="2017" name="Nature">
        <title>Genome sequence of the progenitor of the wheat D genome Aegilops tauschii.</title>
        <authorList>
            <person name="Luo M.C."/>
            <person name="Gu Y.Q."/>
            <person name="Puiu D."/>
            <person name="Wang H."/>
            <person name="Twardziok S.O."/>
            <person name="Deal K.R."/>
            <person name="Huo N."/>
            <person name="Zhu T."/>
            <person name="Wang L."/>
            <person name="Wang Y."/>
            <person name="McGuire P.E."/>
            <person name="Liu S."/>
            <person name="Long H."/>
            <person name="Ramasamy R.K."/>
            <person name="Rodriguez J.C."/>
            <person name="Van S.L."/>
            <person name="Yuan L."/>
            <person name="Wang Z."/>
            <person name="Xia Z."/>
            <person name="Xiao L."/>
            <person name="Anderson O.D."/>
            <person name="Ouyang S."/>
            <person name="Liang Y."/>
            <person name="Zimin A.V."/>
            <person name="Pertea G."/>
            <person name="Qi P."/>
            <person name="Bennetzen J.L."/>
            <person name="Dai X."/>
            <person name="Dawson M.W."/>
            <person name="Muller H.G."/>
            <person name="Kugler K."/>
            <person name="Rivarola-Duarte L."/>
            <person name="Spannagl M."/>
            <person name="Mayer K.F.X."/>
            <person name="Lu F.H."/>
            <person name="Bevan M.W."/>
            <person name="Leroy P."/>
            <person name="Li P."/>
            <person name="You F.M."/>
            <person name="Sun Q."/>
            <person name="Liu Z."/>
            <person name="Lyons E."/>
            <person name="Wicker T."/>
            <person name="Salzberg S.L."/>
            <person name="Devos K.M."/>
            <person name="Dvorak J."/>
        </authorList>
    </citation>
    <scope>NUCLEOTIDE SEQUENCE [LARGE SCALE GENOMIC DNA]</scope>
    <source>
        <strain evidence="2">cv. AL8/78</strain>
    </source>
</reference>
<reference evidence="2" key="4">
    <citation type="submission" date="2019-03" db="UniProtKB">
        <authorList>
            <consortium name="EnsemblPlants"/>
        </authorList>
    </citation>
    <scope>IDENTIFICATION</scope>
</reference>
<evidence type="ECO:0000313" key="2">
    <source>
        <dbReference type="EnsemblPlants" id="AET6Gv20870900.7"/>
    </source>
</evidence>
<feature type="chain" id="PRO_5019480902" description="Secreted protein" evidence="1">
    <location>
        <begin position="28"/>
        <end position="75"/>
    </location>
</feature>
<reference evidence="2" key="5">
    <citation type="journal article" date="2021" name="G3 (Bethesda)">
        <title>Aegilops tauschii genome assembly Aet v5.0 features greater sequence contiguity and improved annotation.</title>
        <authorList>
            <person name="Wang L."/>
            <person name="Zhu T."/>
            <person name="Rodriguez J.C."/>
            <person name="Deal K.R."/>
            <person name="Dubcovsky J."/>
            <person name="McGuire P.E."/>
            <person name="Lux T."/>
            <person name="Spannagl M."/>
            <person name="Mayer K.F.X."/>
            <person name="Baldrich P."/>
            <person name="Meyers B.C."/>
            <person name="Huo N."/>
            <person name="Gu Y.Q."/>
            <person name="Zhou H."/>
            <person name="Devos K.M."/>
            <person name="Bennetzen J.L."/>
            <person name="Unver T."/>
            <person name="Budak H."/>
            <person name="Gulick P.J."/>
            <person name="Galiba G."/>
            <person name="Kalapos B."/>
            <person name="Nelson D.R."/>
            <person name="Li P."/>
            <person name="You F.M."/>
            <person name="Luo M.C."/>
            <person name="Dvorak J."/>
        </authorList>
    </citation>
    <scope>NUCLEOTIDE SEQUENCE [LARGE SCALE GENOMIC DNA]</scope>
    <source>
        <strain evidence="2">cv. AL8/78</strain>
    </source>
</reference>
<evidence type="ECO:0008006" key="4">
    <source>
        <dbReference type="Google" id="ProtNLM"/>
    </source>
</evidence>
<protein>
    <recommendedName>
        <fullName evidence="4">Secreted protein</fullName>
    </recommendedName>
</protein>
<dbReference type="Gramene" id="AET6Gv20870900.7">
    <property type="protein sequence ID" value="AET6Gv20870900.7"/>
    <property type="gene ID" value="AET6Gv20870900"/>
</dbReference>
<keyword evidence="3" id="KW-1185">Reference proteome</keyword>
<organism evidence="2 3">
    <name type="scientific">Aegilops tauschii subsp. strangulata</name>
    <name type="common">Goatgrass</name>
    <dbReference type="NCBI Taxonomy" id="200361"/>
    <lineage>
        <taxon>Eukaryota</taxon>
        <taxon>Viridiplantae</taxon>
        <taxon>Streptophyta</taxon>
        <taxon>Embryophyta</taxon>
        <taxon>Tracheophyta</taxon>
        <taxon>Spermatophyta</taxon>
        <taxon>Magnoliopsida</taxon>
        <taxon>Liliopsida</taxon>
        <taxon>Poales</taxon>
        <taxon>Poaceae</taxon>
        <taxon>BOP clade</taxon>
        <taxon>Pooideae</taxon>
        <taxon>Triticodae</taxon>
        <taxon>Triticeae</taxon>
        <taxon>Triticinae</taxon>
        <taxon>Aegilops</taxon>
    </lineage>
</organism>
<proteinExistence type="predicted"/>
<evidence type="ECO:0000256" key="1">
    <source>
        <dbReference type="SAM" id="SignalP"/>
    </source>
</evidence>
<keyword evidence="1" id="KW-0732">Signal</keyword>
<dbReference type="AlphaFoldDB" id="A0A453PUZ9"/>
<feature type="signal peptide" evidence="1">
    <location>
        <begin position="1"/>
        <end position="27"/>
    </location>
</feature>
<reference evidence="3" key="2">
    <citation type="journal article" date="2017" name="Nat. Plants">
        <title>The Aegilops tauschii genome reveals multiple impacts of transposons.</title>
        <authorList>
            <person name="Zhao G."/>
            <person name="Zou C."/>
            <person name="Li K."/>
            <person name="Wang K."/>
            <person name="Li T."/>
            <person name="Gao L."/>
            <person name="Zhang X."/>
            <person name="Wang H."/>
            <person name="Yang Z."/>
            <person name="Liu X."/>
            <person name="Jiang W."/>
            <person name="Mao L."/>
            <person name="Kong X."/>
            <person name="Jiao Y."/>
            <person name="Jia J."/>
        </authorList>
    </citation>
    <scope>NUCLEOTIDE SEQUENCE [LARGE SCALE GENOMIC DNA]</scope>
    <source>
        <strain evidence="3">cv. AL8/78</strain>
    </source>
</reference>
<dbReference type="EnsemblPlants" id="AET6Gv20870900.7">
    <property type="protein sequence ID" value="AET6Gv20870900.7"/>
    <property type="gene ID" value="AET6Gv20870900"/>
</dbReference>
<evidence type="ECO:0000313" key="3">
    <source>
        <dbReference type="Proteomes" id="UP000015105"/>
    </source>
</evidence>
<sequence>MASYFAKLCRLRHVVLVFIICSVDIPGKDIGGVFLEMWFRKLHDVSAHNLYVFQACTTWNGTCDDANVSASLLEL</sequence>
<reference evidence="3" key="1">
    <citation type="journal article" date="2014" name="Science">
        <title>Ancient hybridizations among the ancestral genomes of bread wheat.</title>
        <authorList>
            <consortium name="International Wheat Genome Sequencing Consortium,"/>
            <person name="Marcussen T."/>
            <person name="Sandve S.R."/>
            <person name="Heier L."/>
            <person name="Spannagl M."/>
            <person name="Pfeifer M."/>
            <person name="Jakobsen K.S."/>
            <person name="Wulff B.B."/>
            <person name="Steuernagel B."/>
            <person name="Mayer K.F."/>
            <person name="Olsen O.A."/>
        </authorList>
    </citation>
    <scope>NUCLEOTIDE SEQUENCE [LARGE SCALE GENOMIC DNA]</scope>
    <source>
        <strain evidence="3">cv. AL8/78</strain>
    </source>
</reference>
<dbReference type="Proteomes" id="UP000015105">
    <property type="component" value="Chromosome 6D"/>
</dbReference>
<name>A0A453PUZ9_AEGTS</name>
<accession>A0A453PUZ9</accession>